<gene>
    <name evidence="1" type="ORF">GALL_276240</name>
</gene>
<dbReference type="AlphaFoldDB" id="A0A1J5RQZ1"/>
<organism evidence="1">
    <name type="scientific">mine drainage metagenome</name>
    <dbReference type="NCBI Taxonomy" id="410659"/>
    <lineage>
        <taxon>unclassified sequences</taxon>
        <taxon>metagenomes</taxon>
        <taxon>ecological metagenomes</taxon>
    </lineage>
</organism>
<dbReference type="EMBL" id="MLJW01000290">
    <property type="protein sequence ID" value="OIQ90485.1"/>
    <property type="molecule type" value="Genomic_DNA"/>
</dbReference>
<evidence type="ECO:0000313" key="1">
    <source>
        <dbReference type="EMBL" id="OIQ90485.1"/>
    </source>
</evidence>
<comment type="caution">
    <text evidence="1">The sequence shown here is derived from an EMBL/GenBank/DDBJ whole genome shotgun (WGS) entry which is preliminary data.</text>
</comment>
<name>A0A1J5RQZ1_9ZZZZ</name>
<reference evidence="1" key="1">
    <citation type="submission" date="2016-10" db="EMBL/GenBank/DDBJ databases">
        <title>Sequence of Gallionella enrichment culture.</title>
        <authorList>
            <person name="Poehlein A."/>
            <person name="Muehling M."/>
            <person name="Daniel R."/>
        </authorList>
    </citation>
    <scope>NUCLEOTIDE SEQUENCE</scope>
</reference>
<accession>A0A1J5RQZ1</accession>
<protein>
    <submittedName>
        <fullName evidence="1">Uncharacterized protein</fullName>
    </submittedName>
</protein>
<sequence>MTASAKSFVWLCVLFGVAGAAPAVPAKRRASAKPVVAIYMDFLGSTGWLRCPAGYYSKGGKRRLLEWIGGQGGAPAESPVYEVKQDVLSRIEKIALEFKGKSREKDFFRLTFLSEDGAQFYRFVDFKTMVDVVRILPSQVATRPKYMTDTISHIYRKDLLD</sequence>
<proteinExistence type="predicted"/>